<feature type="region of interest" description="Disordered" evidence="1">
    <location>
        <begin position="99"/>
        <end position="182"/>
    </location>
</feature>
<evidence type="ECO:0000259" key="2">
    <source>
        <dbReference type="Pfam" id="PF15232"/>
    </source>
</evidence>
<evidence type="ECO:0000313" key="3">
    <source>
        <dbReference type="Ensembl" id="ENSORLP00020010605.1"/>
    </source>
</evidence>
<feature type="region of interest" description="Disordered" evidence="1">
    <location>
        <begin position="267"/>
        <end position="300"/>
    </location>
</feature>
<reference key="1">
    <citation type="journal article" date="2007" name="Nature">
        <title>The medaka draft genome and insights into vertebrate genome evolution.</title>
        <authorList>
            <person name="Kasahara M."/>
            <person name="Naruse K."/>
            <person name="Sasaki S."/>
            <person name="Nakatani Y."/>
            <person name="Qu W."/>
            <person name="Ahsan B."/>
            <person name="Yamada T."/>
            <person name="Nagayasu Y."/>
            <person name="Doi K."/>
            <person name="Kasai Y."/>
            <person name="Jindo T."/>
            <person name="Kobayashi D."/>
            <person name="Shimada A."/>
            <person name="Toyoda A."/>
            <person name="Kuroki Y."/>
            <person name="Fujiyama A."/>
            <person name="Sasaki T."/>
            <person name="Shimizu A."/>
            <person name="Asakawa S."/>
            <person name="Shimizu N."/>
            <person name="Hashimoto S."/>
            <person name="Yang J."/>
            <person name="Lee Y."/>
            <person name="Matsushima K."/>
            <person name="Sugano S."/>
            <person name="Sakaizumi M."/>
            <person name="Narita T."/>
            <person name="Ohishi K."/>
            <person name="Haga S."/>
            <person name="Ohta F."/>
            <person name="Nomoto H."/>
            <person name="Nogata K."/>
            <person name="Morishita T."/>
            <person name="Endo T."/>
            <person name="Shin-I T."/>
            <person name="Takeda H."/>
            <person name="Morishita S."/>
            <person name="Kohara Y."/>
        </authorList>
    </citation>
    <scope>NUCLEOTIDE SEQUENCE [LARGE SCALE GENOMIC DNA]</scope>
    <source>
        <strain>Hd-rR</strain>
    </source>
</reference>
<dbReference type="Pfam" id="PF15232">
    <property type="entry name" value="DUF4585"/>
    <property type="match status" value="1"/>
</dbReference>
<organism evidence="3 4">
    <name type="scientific">Oryzias latipes</name>
    <name type="common">Japanese rice fish</name>
    <name type="synonym">Japanese killifish</name>
    <dbReference type="NCBI Taxonomy" id="8090"/>
    <lineage>
        <taxon>Eukaryota</taxon>
        <taxon>Metazoa</taxon>
        <taxon>Chordata</taxon>
        <taxon>Craniata</taxon>
        <taxon>Vertebrata</taxon>
        <taxon>Euteleostomi</taxon>
        <taxon>Actinopterygii</taxon>
        <taxon>Neopterygii</taxon>
        <taxon>Teleostei</taxon>
        <taxon>Neoteleostei</taxon>
        <taxon>Acanthomorphata</taxon>
        <taxon>Ovalentaria</taxon>
        <taxon>Atherinomorphae</taxon>
        <taxon>Beloniformes</taxon>
        <taxon>Adrianichthyidae</taxon>
        <taxon>Oryziinae</taxon>
        <taxon>Oryzias</taxon>
    </lineage>
</organism>
<proteinExistence type="predicted"/>
<dbReference type="InterPro" id="IPR027838">
    <property type="entry name" value="DUF4585"/>
</dbReference>
<reference evidence="3" key="4">
    <citation type="submission" date="2025-09" db="UniProtKB">
        <authorList>
            <consortium name="Ensembl"/>
        </authorList>
    </citation>
    <scope>IDENTIFICATION</scope>
    <source>
        <strain evidence="3">HNI</strain>
    </source>
</reference>
<sequence length="462" mass="50612">MGKFGQSSSGLIRLTETLNFRCNVKAGMSGGERRTKSAQTPAGSRSTDEVTNSLQRSQDRGASKPPLNAMEDMQKKSVFASSLIKNVLSKKIQFEQERKMERGEISEQQQQQQRLQQQAPSPLHAHQGGLDSHGGKLGSRDLRSQSSRLSESSSDCDPGSGEANDPFGSPQPSSSHDNSLLSKSHQAINVTSRRNTSDFKFCAAPSIHLSNNFTQTPFSDRNVAPKSPKLPVSVKISRKKEAGEWRNEEKFHVSNALSDNYLTIPVKSHPKESKQPPPADKTSGYSFSNQSNHGMQTPSPEIPPATIYHSLPLGMSPSQPQMYCFSPIMTPAPTLEPFHATQRKMLLDPTTGNYYLVDTPVQPATKRLFDPETGRYVDMPIPQPPMTPLPMPLPPMALSPGAYGQTYMIYPSFMPAPKAPSPQQTPTAVSQPIISITSQQGPRIIAPPSFDGTTMSFVVEHR</sequence>
<evidence type="ECO:0000313" key="4">
    <source>
        <dbReference type="Proteomes" id="UP000265180"/>
    </source>
</evidence>
<reference evidence="3 4" key="2">
    <citation type="submission" date="2017-04" db="EMBL/GenBank/DDBJ databases">
        <title>CpG methylation of centromeres and impact of large insertions on vertebrate speciation.</title>
        <authorList>
            <person name="Ichikawa K."/>
            <person name="Yoshimura J."/>
            <person name="Morishita S."/>
        </authorList>
    </citation>
    <scope>NUCLEOTIDE SEQUENCE</scope>
    <source>
        <strain evidence="3 4">HNI</strain>
    </source>
</reference>
<accession>A0A3P9KQ35</accession>
<feature type="compositionally biased region" description="Polar residues" evidence="1">
    <location>
        <begin position="283"/>
        <end position="299"/>
    </location>
</feature>
<dbReference type="Ensembl" id="ENSORLT00020017282.1">
    <property type="protein sequence ID" value="ENSORLP00020010605.1"/>
    <property type="gene ID" value="ENSORLG00020011502.1"/>
</dbReference>
<evidence type="ECO:0000256" key="1">
    <source>
        <dbReference type="SAM" id="MobiDB-lite"/>
    </source>
</evidence>
<name>A0A3P9KQ35_ORYLA</name>
<feature type="domain" description="DUF4585" evidence="2">
    <location>
        <begin position="338"/>
        <end position="403"/>
    </location>
</feature>
<feature type="compositionally biased region" description="Low complexity" evidence="1">
    <location>
        <begin position="108"/>
        <end position="118"/>
    </location>
</feature>
<dbReference type="AlphaFoldDB" id="A0A3P9KQ35"/>
<dbReference type="Proteomes" id="UP000265180">
    <property type="component" value="Chromosome 18"/>
</dbReference>
<feature type="region of interest" description="Disordered" evidence="1">
    <location>
        <begin position="27"/>
        <end position="74"/>
    </location>
</feature>
<feature type="compositionally biased region" description="Polar residues" evidence="1">
    <location>
        <begin position="37"/>
        <end position="56"/>
    </location>
</feature>
<protein>
    <recommendedName>
        <fullName evidence="2">DUF4585 domain-containing protein</fullName>
    </recommendedName>
</protein>
<dbReference type="PANTHER" id="PTHR33775">
    <property type="entry name" value="CARDIAC-ENRICHED FHL2-INTERACTING PROTEIN-RELATED"/>
    <property type="match status" value="1"/>
</dbReference>
<dbReference type="InterPro" id="IPR052303">
    <property type="entry name" value="CEFIP"/>
</dbReference>
<dbReference type="PANTHER" id="PTHR33775:SF4">
    <property type="entry name" value="CHROMOSOME 4 OPEN READING FRAME 54"/>
    <property type="match status" value="1"/>
</dbReference>
<reference evidence="3" key="3">
    <citation type="submission" date="2025-08" db="UniProtKB">
        <authorList>
            <consortium name="Ensembl"/>
        </authorList>
    </citation>
    <scope>IDENTIFICATION</scope>
    <source>
        <strain evidence="3">HNI</strain>
    </source>
</reference>
<feature type="compositionally biased region" description="Low complexity" evidence="1">
    <location>
        <begin position="144"/>
        <end position="157"/>
    </location>
</feature>
<feature type="compositionally biased region" description="Low complexity" evidence="1">
    <location>
        <begin position="173"/>
        <end position="182"/>
    </location>
</feature>